<dbReference type="RefSeq" id="WP_094885632.1">
    <property type="nucleotide sequence ID" value="NZ_NPMS01000004.1"/>
</dbReference>
<dbReference type="OrthoDB" id="2880030at2"/>
<evidence type="ECO:0008006" key="3">
    <source>
        <dbReference type="Google" id="ProtNLM"/>
    </source>
</evidence>
<dbReference type="AlphaFoldDB" id="A0A265N9Q3"/>
<keyword evidence="2" id="KW-1185">Reference proteome</keyword>
<protein>
    <recommendedName>
        <fullName evidence="3">DUF3993 domain-containing protein</fullName>
    </recommendedName>
</protein>
<evidence type="ECO:0000313" key="2">
    <source>
        <dbReference type="Proteomes" id="UP000216498"/>
    </source>
</evidence>
<organism evidence="1 2">
    <name type="scientific">Virgibacillus indicus</name>
    <dbReference type="NCBI Taxonomy" id="2024554"/>
    <lineage>
        <taxon>Bacteria</taxon>
        <taxon>Bacillati</taxon>
        <taxon>Bacillota</taxon>
        <taxon>Bacilli</taxon>
        <taxon>Bacillales</taxon>
        <taxon>Bacillaceae</taxon>
        <taxon>Virgibacillus</taxon>
    </lineage>
</organism>
<dbReference type="EMBL" id="NPMS01000004">
    <property type="protein sequence ID" value="OZU88535.1"/>
    <property type="molecule type" value="Genomic_DNA"/>
</dbReference>
<dbReference type="Proteomes" id="UP000216498">
    <property type="component" value="Unassembled WGS sequence"/>
</dbReference>
<gene>
    <name evidence="1" type="ORF">CIL03_09530</name>
</gene>
<name>A0A265N9Q3_9BACI</name>
<proteinExistence type="predicted"/>
<comment type="caution">
    <text evidence="1">The sequence shown here is derived from an EMBL/GenBank/DDBJ whole genome shotgun (WGS) entry which is preliminary data.</text>
</comment>
<evidence type="ECO:0000313" key="1">
    <source>
        <dbReference type="EMBL" id="OZU88535.1"/>
    </source>
</evidence>
<sequence>MKHVKLIFISGIIILLSLGMVSDYHSATAVTMEANNHQKIQKELSEEISAEQESKANITHKEITALTEQFMDILVQEIDEDYKAVNVDTKKELMNQFEQVTTKETAEPYVDFYYKEKADGLYILPTETPAWFDADNGYDVVQLKENKVKVVQKNQDEMFGEYTIELEFTYDNKWKITGISYL</sequence>
<reference evidence="1 2" key="1">
    <citation type="submission" date="2017-08" db="EMBL/GenBank/DDBJ databases">
        <title>Virgibacillus indicus sp. nov. and Virgibacillus profoundi sp. nov, two moderately halophilic bacteria isolated from marine sediment by using the Microfluidic Streak Plate.</title>
        <authorList>
            <person name="Xu B."/>
            <person name="Hu B."/>
            <person name="Wang J."/>
            <person name="Zhu Y."/>
            <person name="Huang L."/>
            <person name="Du W."/>
            <person name="Huang Y."/>
        </authorList>
    </citation>
    <scope>NUCLEOTIDE SEQUENCE [LARGE SCALE GENOMIC DNA]</scope>
    <source>
        <strain evidence="1 2">IO3-P2-C2</strain>
    </source>
</reference>
<accession>A0A265N9Q3</accession>